<keyword evidence="3" id="KW-0808">Transferase</keyword>
<dbReference type="Pfam" id="PF02578">
    <property type="entry name" value="Cu-oxidase_4"/>
    <property type="match status" value="1"/>
</dbReference>
<comment type="catalytic activity">
    <reaction evidence="7">
        <text>adenosine + H2O + H(+) = inosine + NH4(+)</text>
        <dbReference type="Rhea" id="RHEA:24408"/>
        <dbReference type="ChEBI" id="CHEBI:15377"/>
        <dbReference type="ChEBI" id="CHEBI:15378"/>
        <dbReference type="ChEBI" id="CHEBI:16335"/>
        <dbReference type="ChEBI" id="CHEBI:17596"/>
        <dbReference type="ChEBI" id="CHEBI:28938"/>
        <dbReference type="EC" id="3.5.4.4"/>
    </reaction>
    <physiologicalReaction direction="left-to-right" evidence="7">
        <dbReference type="Rhea" id="RHEA:24409"/>
    </physiologicalReaction>
</comment>
<dbReference type="PANTHER" id="PTHR30616:SF2">
    <property type="entry name" value="PURINE NUCLEOSIDE PHOSPHORYLASE LACC1"/>
    <property type="match status" value="1"/>
</dbReference>
<evidence type="ECO:0000256" key="2">
    <source>
        <dbReference type="ARBA" id="ARBA00007353"/>
    </source>
</evidence>
<dbReference type="InterPro" id="IPR011324">
    <property type="entry name" value="Cytotoxic_necrot_fac-like_cat"/>
</dbReference>
<dbReference type="GO" id="GO:0016787">
    <property type="term" value="F:hydrolase activity"/>
    <property type="evidence" value="ECO:0007669"/>
    <property type="project" value="UniProtKB-KW"/>
</dbReference>
<evidence type="ECO:0000256" key="6">
    <source>
        <dbReference type="ARBA" id="ARBA00022833"/>
    </source>
</evidence>
<evidence type="ECO:0000256" key="7">
    <source>
        <dbReference type="ARBA" id="ARBA00047989"/>
    </source>
</evidence>
<dbReference type="RefSeq" id="WP_173236909.1">
    <property type="nucleotide sequence ID" value="NZ_AP022839.1"/>
</dbReference>
<sequence>MKTKLANWPAPENVTALSTSRYSGFSQPPYDLNNLGLHVGDNEIHVMQNRQQLTEALQLPCEPVWLEQTHSTTCVIAESDSNRNADAAISHSNSHPLIILTADCLPITLCNIQGTEIAAIHAGWKGLFNGIVENTIEKMNSPATDLLAWIGPAICQKCYEVGEEVYLAFTTKYPLSETAFVPNNAKWFANLPQIAEIVLNSKGIKAVSQSGLCTFELKNEFYSYRRESQTGRIGTLIWFNDQHQD</sequence>
<comment type="similarity">
    <text evidence="2 10">Belongs to the purine nucleoside phosphorylase YfiH/LACC1 family.</text>
</comment>
<protein>
    <recommendedName>
        <fullName evidence="10">Purine nucleoside phosphorylase</fullName>
    </recommendedName>
</protein>
<dbReference type="AlphaFoldDB" id="A0A6F8T4D7"/>
<evidence type="ECO:0000256" key="9">
    <source>
        <dbReference type="ARBA" id="ARBA00049893"/>
    </source>
</evidence>
<dbReference type="InterPro" id="IPR003730">
    <property type="entry name" value="Cu_polyphenol_OxRdtase"/>
</dbReference>
<evidence type="ECO:0000256" key="3">
    <source>
        <dbReference type="ARBA" id="ARBA00022679"/>
    </source>
</evidence>
<comment type="catalytic activity">
    <reaction evidence="8">
        <text>adenosine + phosphate = alpha-D-ribose 1-phosphate + adenine</text>
        <dbReference type="Rhea" id="RHEA:27642"/>
        <dbReference type="ChEBI" id="CHEBI:16335"/>
        <dbReference type="ChEBI" id="CHEBI:16708"/>
        <dbReference type="ChEBI" id="CHEBI:43474"/>
        <dbReference type="ChEBI" id="CHEBI:57720"/>
        <dbReference type="EC" id="2.4.2.1"/>
    </reaction>
    <physiologicalReaction direction="left-to-right" evidence="8">
        <dbReference type="Rhea" id="RHEA:27643"/>
    </physiologicalReaction>
</comment>
<evidence type="ECO:0000256" key="4">
    <source>
        <dbReference type="ARBA" id="ARBA00022723"/>
    </source>
</evidence>
<dbReference type="Gene3D" id="3.60.140.10">
    <property type="entry name" value="CNF1/YfiH-like putative cysteine hydrolases"/>
    <property type="match status" value="1"/>
</dbReference>
<evidence type="ECO:0000313" key="12">
    <source>
        <dbReference type="Proteomes" id="UP000502894"/>
    </source>
</evidence>
<keyword evidence="6" id="KW-0862">Zinc</keyword>
<evidence type="ECO:0000256" key="5">
    <source>
        <dbReference type="ARBA" id="ARBA00022801"/>
    </source>
</evidence>
<evidence type="ECO:0000256" key="1">
    <source>
        <dbReference type="ARBA" id="ARBA00000553"/>
    </source>
</evidence>
<dbReference type="Proteomes" id="UP000502894">
    <property type="component" value="Chromosome"/>
</dbReference>
<dbReference type="GO" id="GO:0017061">
    <property type="term" value="F:S-methyl-5-thioadenosine phosphorylase activity"/>
    <property type="evidence" value="ECO:0007669"/>
    <property type="project" value="UniProtKB-EC"/>
</dbReference>
<dbReference type="KEGG" id="lant:TUM19329_16290"/>
<evidence type="ECO:0000256" key="10">
    <source>
        <dbReference type="RuleBase" id="RU361274"/>
    </source>
</evidence>
<dbReference type="PANTHER" id="PTHR30616">
    <property type="entry name" value="UNCHARACTERIZED PROTEIN YFIH"/>
    <property type="match status" value="1"/>
</dbReference>
<proteinExistence type="inferred from homology"/>
<evidence type="ECO:0000256" key="8">
    <source>
        <dbReference type="ARBA" id="ARBA00048968"/>
    </source>
</evidence>
<dbReference type="NCBIfam" id="TIGR00726">
    <property type="entry name" value="peptidoglycan editing factor PgeF"/>
    <property type="match status" value="1"/>
</dbReference>
<dbReference type="EMBL" id="AP022839">
    <property type="protein sequence ID" value="BCA95268.1"/>
    <property type="molecule type" value="Genomic_DNA"/>
</dbReference>
<reference evidence="11" key="1">
    <citation type="journal article" date="2020" name="Microbiol. Resour. Announc.">
        <title>Complete Genome Sequence of Novel Psychrotolerant Legionella Strain TUM19329, Isolated from Antarctic Lake Sediment.</title>
        <authorList>
            <person name="Shimada S."/>
            <person name="Nakai R."/>
            <person name="Aoki K."/>
            <person name="Shimoeda N."/>
            <person name="Ohno G."/>
            <person name="Miyazaki Y."/>
            <person name="Kudoh S."/>
            <person name="Imura S."/>
            <person name="Watanabe K."/>
            <person name="Ishii Y."/>
            <person name="Tateda K."/>
        </authorList>
    </citation>
    <scope>NUCLEOTIDE SEQUENCE [LARGE SCALE GENOMIC DNA]</scope>
    <source>
        <strain evidence="11">TUM19329</strain>
    </source>
</reference>
<comment type="catalytic activity">
    <reaction evidence="1">
        <text>inosine + phosphate = alpha-D-ribose 1-phosphate + hypoxanthine</text>
        <dbReference type="Rhea" id="RHEA:27646"/>
        <dbReference type="ChEBI" id="CHEBI:17368"/>
        <dbReference type="ChEBI" id="CHEBI:17596"/>
        <dbReference type="ChEBI" id="CHEBI:43474"/>
        <dbReference type="ChEBI" id="CHEBI:57720"/>
        <dbReference type="EC" id="2.4.2.1"/>
    </reaction>
    <physiologicalReaction direction="left-to-right" evidence="1">
        <dbReference type="Rhea" id="RHEA:27647"/>
    </physiologicalReaction>
</comment>
<name>A0A6F8T4D7_9GAMM</name>
<organism evidence="11 12">
    <name type="scientific">Legionella antarctica</name>
    <dbReference type="NCBI Taxonomy" id="2708020"/>
    <lineage>
        <taxon>Bacteria</taxon>
        <taxon>Pseudomonadati</taxon>
        <taxon>Pseudomonadota</taxon>
        <taxon>Gammaproteobacteria</taxon>
        <taxon>Legionellales</taxon>
        <taxon>Legionellaceae</taxon>
        <taxon>Legionella</taxon>
    </lineage>
</organism>
<dbReference type="GO" id="GO:0005507">
    <property type="term" value="F:copper ion binding"/>
    <property type="evidence" value="ECO:0007669"/>
    <property type="project" value="TreeGrafter"/>
</dbReference>
<dbReference type="InterPro" id="IPR038371">
    <property type="entry name" value="Cu_polyphenol_OxRdtase_sf"/>
</dbReference>
<keyword evidence="4" id="KW-0479">Metal-binding</keyword>
<gene>
    <name evidence="11" type="ORF">TUM19329_16290</name>
</gene>
<comment type="catalytic activity">
    <reaction evidence="9">
        <text>S-methyl-5'-thioadenosine + phosphate = 5-(methylsulfanyl)-alpha-D-ribose 1-phosphate + adenine</text>
        <dbReference type="Rhea" id="RHEA:11852"/>
        <dbReference type="ChEBI" id="CHEBI:16708"/>
        <dbReference type="ChEBI" id="CHEBI:17509"/>
        <dbReference type="ChEBI" id="CHEBI:43474"/>
        <dbReference type="ChEBI" id="CHEBI:58533"/>
        <dbReference type="EC" id="2.4.2.28"/>
    </reaction>
    <physiologicalReaction direction="left-to-right" evidence="9">
        <dbReference type="Rhea" id="RHEA:11853"/>
    </physiologicalReaction>
</comment>
<dbReference type="CDD" id="cd16833">
    <property type="entry name" value="YfiH"/>
    <property type="match status" value="1"/>
</dbReference>
<evidence type="ECO:0000313" key="11">
    <source>
        <dbReference type="EMBL" id="BCA95268.1"/>
    </source>
</evidence>
<accession>A0A6F8T4D7</accession>
<dbReference type="SUPFAM" id="SSF64438">
    <property type="entry name" value="CNF1/YfiH-like putative cysteine hydrolases"/>
    <property type="match status" value="1"/>
</dbReference>
<keyword evidence="12" id="KW-1185">Reference proteome</keyword>
<keyword evidence="5" id="KW-0378">Hydrolase</keyword>